<dbReference type="PROSITE" id="PS51257">
    <property type="entry name" value="PROKAR_LIPOPROTEIN"/>
    <property type="match status" value="1"/>
</dbReference>
<keyword evidence="4" id="KW-1185">Reference proteome</keyword>
<dbReference type="EMBL" id="CP139558">
    <property type="protein sequence ID" value="WPU92012.1"/>
    <property type="molecule type" value="Genomic_DNA"/>
</dbReference>
<keyword evidence="1" id="KW-0732">Signal</keyword>
<organism evidence="3 4">
    <name type="scientific">Mucilaginibacter sabulilitoris</name>
    <dbReference type="NCBI Taxonomy" id="1173583"/>
    <lineage>
        <taxon>Bacteria</taxon>
        <taxon>Pseudomonadati</taxon>
        <taxon>Bacteroidota</taxon>
        <taxon>Sphingobacteriia</taxon>
        <taxon>Sphingobacteriales</taxon>
        <taxon>Sphingobacteriaceae</taxon>
        <taxon>Mucilaginibacter</taxon>
    </lineage>
</organism>
<evidence type="ECO:0000259" key="2">
    <source>
        <dbReference type="Pfam" id="PF18942"/>
    </source>
</evidence>
<feature type="chain" id="PRO_5046056061" evidence="1">
    <location>
        <begin position="27"/>
        <end position="517"/>
    </location>
</feature>
<gene>
    <name evidence="3" type="ORF">SNE25_22085</name>
</gene>
<feature type="domain" description="DUF5689" evidence="2">
    <location>
        <begin position="33"/>
        <end position="229"/>
    </location>
</feature>
<proteinExistence type="predicted"/>
<name>A0ABZ0TFR8_9SPHI</name>
<feature type="signal peptide" evidence="1">
    <location>
        <begin position="1"/>
        <end position="26"/>
    </location>
</feature>
<accession>A0ABZ0TFR8</accession>
<evidence type="ECO:0000313" key="3">
    <source>
        <dbReference type="EMBL" id="WPU92012.1"/>
    </source>
</evidence>
<sequence length="517" mass="54520">MKKIWIYITLCSITLLWTACKKHDFAAGTLSPIIAVSDLRDLYKGSDVTLTKDNMVGASQIVGIVISNPDSGNVPKNMIVLQNFRRSVTRGVLLPLGDAAANYHSGDSLVVKVEGAMLKKVDGALQISGLTESDIQKVSSDNPVKMQQASSYAIKTNPGAYESTLVQIKSATISPAPKPDETFAGERYLVNGADSIIMHTEATANYADTKLPGSATVAGILIVGQHDGQPALSIWPRYGSDISETTKPVDPTGPGLGNGAVIITGYINDTKGADGNYEYFQFMATQTIDFEKTPMAVVTCTNAGTAAPNAGDAPGAGWATGGGRTYKFNLTSGVVNKGDFFYVGGSNKKINGPNSTDISTSKWIRAIAYVTNDGDGFGSMSAGLLPNSGNAGGIAIFEGTDVVETSVPLDVVFFGGTGKTTIYNATTNKGYRIPENDHYNPVDSTGAAQSFMFQGSNNYIFPHSTPADAGIFIKLGGSFDVANKKWITPRAHVYYTLSASSLIDEIEKGADATTLSN</sequence>
<reference evidence="3 4" key="1">
    <citation type="submission" date="2023-11" db="EMBL/GenBank/DDBJ databases">
        <title>Analysis of the Genomes of Mucilaginibacter gossypii cycad 4 and M. sabulilitoris SNA2: microbes with the potential for plant growth promotion.</title>
        <authorList>
            <person name="Hirsch A.M."/>
            <person name="Humm E."/>
            <person name="Rubbi M."/>
            <person name="Del Vecchio G."/>
            <person name="Ha S.M."/>
            <person name="Pellegrini M."/>
            <person name="Gunsalus R.P."/>
        </authorList>
    </citation>
    <scope>NUCLEOTIDE SEQUENCE [LARGE SCALE GENOMIC DNA]</scope>
    <source>
        <strain evidence="3 4">SNA2</strain>
    </source>
</reference>
<dbReference type="Proteomes" id="UP001324380">
    <property type="component" value="Chromosome"/>
</dbReference>
<evidence type="ECO:0000313" key="4">
    <source>
        <dbReference type="Proteomes" id="UP001324380"/>
    </source>
</evidence>
<protein>
    <submittedName>
        <fullName evidence="3">DUF5689 domain-containing protein</fullName>
    </submittedName>
</protein>
<dbReference type="RefSeq" id="WP_321561178.1">
    <property type="nucleotide sequence ID" value="NZ_CP139558.1"/>
</dbReference>
<evidence type="ECO:0000256" key="1">
    <source>
        <dbReference type="SAM" id="SignalP"/>
    </source>
</evidence>
<dbReference type="Pfam" id="PF18942">
    <property type="entry name" value="DUF5689"/>
    <property type="match status" value="1"/>
</dbReference>
<dbReference type="InterPro" id="IPR043744">
    <property type="entry name" value="DUF5689"/>
</dbReference>